<protein>
    <recommendedName>
        <fullName evidence="6">Carboxylic ester hydrolase</fullName>
        <ecNumber evidence="6">3.1.1.-</ecNumber>
    </recommendedName>
</protein>
<dbReference type="InterPro" id="IPR019826">
    <property type="entry name" value="Carboxylesterase_B_AS"/>
</dbReference>
<evidence type="ECO:0000313" key="9">
    <source>
        <dbReference type="Proteomes" id="UP001153712"/>
    </source>
</evidence>
<comment type="similarity">
    <text evidence="1 6">Belongs to the type-B carboxylesterase/lipase family.</text>
</comment>
<dbReference type="EMBL" id="OU900096">
    <property type="protein sequence ID" value="CAG9859839.1"/>
    <property type="molecule type" value="Genomic_DNA"/>
</dbReference>
<keyword evidence="9" id="KW-1185">Reference proteome</keyword>
<dbReference type="PROSITE" id="PS00122">
    <property type="entry name" value="CARBOXYLESTERASE_B_1"/>
    <property type="match status" value="1"/>
</dbReference>
<reference evidence="8" key="1">
    <citation type="submission" date="2022-01" db="EMBL/GenBank/DDBJ databases">
        <authorList>
            <person name="King R."/>
        </authorList>
    </citation>
    <scope>NUCLEOTIDE SEQUENCE</scope>
</reference>
<evidence type="ECO:0000256" key="3">
    <source>
        <dbReference type="ARBA" id="ARBA00022801"/>
    </source>
</evidence>
<accession>A0A9N9TT26</accession>
<evidence type="ECO:0000256" key="1">
    <source>
        <dbReference type="ARBA" id="ARBA00005964"/>
    </source>
</evidence>
<dbReference type="PROSITE" id="PS00941">
    <property type="entry name" value="CARBOXYLESTERASE_B_2"/>
    <property type="match status" value="1"/>
</dbReference>
<dbReference type="SUPFAM" id="SSF53474">
    <property type="entry name" value="alpha/beta-Hydrolases"/>
    <property type="match status" value="1"/>
</dbReference>
<evidence type="ECO:0000256" key="4">
    <source>
        <dbReference type="ARBA" id="ARBA00023157"/>
    </source>
</evidence>
<dbReference type="Pfam" id="PF00135">
    <property type="entry name" value="COesterase"/>
    <property type="match status" value="1"/>
</dbReference>
<dbReference type="InterPro" id="IPR002018">
    <property type="entry name" value="CarbesteraseB"/>
</dbReference>
<evidence type="ECO:0000256" key="6">
    <source>
        <dbReference type="RuleBase" id="RU361235"/>
    </source>
</evidence>
<feature type="signal peptide" evidence="6">
    <location>
        <begin position="1"/>
        <end position="19"/>
    </location>
</feature>
<dbReference type="InterPro" id="IPR019819">
    <property type="entry name" value="Carboxylesterase_B_CS"/>
</dbReference>
<keyword evidence="3 6" id="KW-0378">Hydrolase</keyword>
<keyword evidence="5" id="KW-0325">Glycoprotein</keyword>
<dbReference type="EC" id="3.1.1.-" evidence="6"/>
<evidence type="ECO:0000313" key="8">
    <source>
        <dbReference type="EMBL" id="CAG9859839.1"/>
    </source>
</evidence>
<organism evidence="8 9">
    <name type="scientific">Phyllotreta striolata</name>
    <name type="common">Striped flea beetle</name>
    <name type="synonym">Crioceris striolata</name>
    <dbReference type="NCBI Taxonomy" id="444603"/>
    <lineage>
        <taxon>Eukaryota</taxon>
        <taxon>Metazoa</taxon>
        <taxon>Ecdysozoa</taxon>
        <taxon>Arthropoda</taxon>
        <taxon>Hexapoda</taxon>
        <taxon>Insecta</taxon>
        <taxon>Pterygota</taxon>
        <taxon>Neoptera</taxon>
        <taxon>Endopterygota</taxon>
        <taxon>Coleoptera</taxon>
        <taxon>Polyphaga</taxon>
        <taxon>Cucujiformia</taxon>
        <taxon>Chrysomeloidea</taxon>
        <taxon>Chrysomelidae</taxon>
        <taxon>Galerucinae</taxon>
        <taxon>Alticini</taxon>
        <taxon>Phyllotreta</taxon>
    </lineage>
</organism>
<gene>
    <name evidence="8" type="ORF">PHYEVI_LOCUS6202</name>
</gene>
<dbReference type="PANTHER" id="PTHR11559">
    <property type="entry name" value="CARBOXYLESTERASE"/>
    <property type="match status" value="1"/>
</dbReference>
<sequence>MLVVSFIIFASFAINSLSAISDDGTLVKIESGLIRGRIRQSETGKNYWAFQEIPYAAPPLGENRFQLPQSPKPWSDVLNTTKNTKICYQQRSRYSYLQISEDCLYINVYTPVKPGSNQSLPVILWIHGGGFVSESGIYEYYGPKYIMDHGVVVVSFNYRLGPFGFLATDDGVIPPSVGMEDQIFAMKWVQRNIQQFGGDRNHVTIQGESAGSAAVGQHLLGPWKGEQLFHAAIMQSGAPLMGSPIPKNFTTIVESLAKEIDPTFSPNNTTDLLKFLQKADAKDITKQDIRQMSFNKPLNLQHLLDGNYKKVPVIIGFNSEETIFQLASLTTEILKQADDNPASLISDGMYMSEENRKIAGNKMKAVYTNNGSFVDHPGAFVRHSSDQSFTIPACKTVEICSKDVPYYLYQFAYKGPLGGQMSLPYSNETGRVGHAEDLHYMWEEKGTNSDLDKFPKEDRLMLHRYVKMWTNFAKYFNPTPEKDPFLGNVQWLKSEPQTLRYLNINSTLEMRENPRQYREIKGILETYMEKPYDFFD</sequence>
<keyword evidence="4" id="KW-1015">Disulfide bond</keyword>
<feature type="domain" description="Carboxylesterase type B" evidence="7">
    <location>
        <begin position="25"/>
        <end position="516"/>
    </location>
</feature>
<dbReference type="OrthoDB" id="19653at2759"/>
<evidence type="ECO:0000256" key="2">
    <source>
        <dbReference type="ARBA" id="ARBA00022487"/>
    </source>
</evidence>
<dbReference type="Gene3D" id="3.40.50.1820">
    <property type="entry name" value="alpha/beta hydrolase"/>
    <property type="match status" value="1"/>
</dbReference>
<evidence type="ECO:0000256" key="5">
    <source>
        <dbReference type="ARBA" id="ARBA00023180"/>
    </source>
</evidence>
<keyword evidence="6" id="KW-0732">Signal</keyword>
<dbReference type="GO" id="GO:0052689">
    <property type="term" value="F:carboxylic ester hydrolase activity"/>
    <property type="evidence" value="ECO:0007669"/>
    <property type="project" value="UniProtKB-KW"/>
</dbReference>
<evidence type="ECO:0000259" key="7">
    <source>
        <dbReference type="Pfam" id="PF00135"/>
    </source>
</evidence>
<dbReference type="InterPro" id="IPR029058">
    <property type="entry name" value="AB_hydrolase_fold"/>
</dbReference>
<keyword evidence="2" id="KW-0719">Serine esterase</keyword>
<feature type="chain" id="PRO_5040545524" description="Carboxylic ester hydrolase" evidence="6">
    <location>
        <begin position="20"/>
        <end position="536"/>
    </location>
</feature>
<name>A0A9N9TT26_PHYSR</name>
<dbReference type="AlphaFoldDB" id="A0A9N9TT26"/>
<dbReference type="InterPro" id="IPR050309">
    <property type="entry name" value="Type-B_Carboxylest/Lipase"/>
</dbReference>
<dbReference type="Proteomes" id="UP001153712">
    <property type="component" value="Chromosome 3"/>
</dbReference>
<proteinExistence type="inferred from homology"/>